<dbReference type="AlphaFoldDB" id="A0A3B0VS18"/>
<organism evidence="6">
    <name type="scientific">hydrothermal vent metagenome</name>
    <dbReference type="NCBI Taxonomy" id="652676"/>
    <lineage>
        <taxon>unclassified sequences</taxon>
        <taxon>metagenomes</taxon>
        <taxon>ecological metagenomes</taxon>
    </lineage>
</organism>
<dbReference type="InterPro" id="IPR036852">
    <property type="entry name" value="Peptidase_S8/S53_dom_sf"/>
</dbReference>
<dbReference type="PROSITE" id="PS51892">
    <property type="entry name" value="SUBTILASE"/>
    <property type="match status" value="1"/>
</dbReference>
<dbReference type="SUPFAM" id="SSF52743">
    <property type="entry name" value="Subtilisin-like"/>
    <property type="match status" value="1"/>
</dbReference>
<dbReference type="PRINTS" id="PR00723">
    <property type="entry name" value="SUBTILISIN"/>
</dbReference>
<comment type="similarity">
    <text evidence="1">Belongs to the peptidase S8 family.</text>
</comment>
<feature type="domain" description="Peptidase S8/S53" evidence="5">
    <location>
        <begin position="265"/>
        <end position="423"/>
    </location>
</feature>
<dbReference type="InterPro" id="IPR000209">
    <property type="entry name" value="Peptidase_S8/S53_dom"/>
</dbReference>
<reference evidence="6" key="1">
    <citation type="submission" date="2018-06" db="EMBL/GenBank/DDBJ databases">
        <authorList>
            <person name="Zhirakovskaya E."/>
        </authorList>
    </citation>
    <scope>NUCLEOTIDE SEQUENCE</scope>
</reference>
<evidence type="ECO:0000256" key="4">
    <source>
        <dbReference type="ARBA" id="ARBA00022825"/>
    </source>
</evidence>
<dbReference type="InterPro" id="IPR023827">
    <property type="entry name" value="Peptidase_S8_Asp-AS"/>
</dbReference>
<proteinExistence type="inferred from homology"/>
<evidence type="ECO:0000256" key="1">
    <source>
        <dbReference type="ARBA" id="ARBA00011073"/>
    </source>
</evidence>
<sequence>MSGCGGGDFQNLVNKLFPDEEDTTDSTTNPPYSNYKSVTNAEALIASSNTSAISIGILDDGFNHNHIELSDRTVIGQNYTDSIAINNDIVSGVYGDQGGAWKWTDHGTGVSGLALGKDSGIAPQAEAVTSMNRSLTDFFDATAYFQSFSKDVTGRLDSGADIGTCIQHIYQDDTNSRWFPWCINFGVYHVAKMSELASYDMPVANLSSTISFGHYQTGIDLSFDQTKWDDDSYKVEWDQVNLTEFTDLHFYDYNVSYNYIRNLLSTGELVIVLSAGNDGESLTQRQVLEWQNLKNTSNNPLAQTIVNIFFDPDIDSNGNAIIEDSERGITKGLLFVGALDSQGDRAFYSNYPGSSSEVQARFVVAPGDLSIATPSLGEDGYSLVEGTSNSAPIVAGAIALLKVNHPSKSAREIADAILATALKDIPNYAVDQHGQGLLDVAAADDYLNTN</sequence>
<feature type="domain" description="Peptidase S8/S53" evidence="5">
    <location>
        <begin position="51"/>
        <end position="128"/>
    </location>
</feature>
<evidence type="ECO:0000259" key="5">
    <source>
        <dbReference type="Pfam" id="PF00082"/>
    </source>
</evidence>
<keyword evidence="4" id="KW-0720">Serine protease</keyword>
<keyword evidence="2" id="KW-0645">Protease</keyword>
<dbReference type="Gene3D" id="3.40.50.200">
    <property type="entry name" value="Peptidase S8/S53 domain"/>
    <property type="match status" value="1"/>
</dbReference>
<accession>A0A3B0VS18</accession>
<dbReference type="PANTHER" id="PTHR43806">
    <property type="entry name" value="PEPTIDASE S8"/>
    <property type="match status" value="1"/>
</dbReference>
<gene>
    <name evidence="6" type="ORF">MNBD_GAMMA03-581</name>
</gene>
<dbReference type="EMBL" id="UOFC01000102">
    <property type="protein sequence ID" value="VAW46488.1"/>
    <property type="molecule type" value="Genomic_DNA"/>
</dbReference>
<dbReference type="InterPro" id="IPR015500">
    <property type="entry name" value="Peptidase_S8_subtilisin-rel"/>
</dbReference>
<name>A0A3B0VS18_9ZZZZ</name>
<evidence type="ECO:0000256" key="2">
    <source>
        <dbReference type="ARBA" id="ARBA00022670"/>
    </source>
</evidence>
<keyword evidence="3" id="KW-0378">Hydrolase</keyword>
<dbReference type="PROSITE" id="PS00136">
    <property type="entry name" value="SUBTILASE_ASP"/>
    <property type="match status" value="1"/>
</dbReference>
<dbReference type="PROSITE" id="PS00138">
    <property type="entry name" value="SUBTILASE_SER"/>
    <property type="match status" value="1"/>
</dbReference>
<dbReference type="GO" id="GO:0004252">
    <property type="term" value="F:serine-type endopeptidase activity"/>
    <property type="evidence" value="ECO:0007669"/>
    <property type="project" value="InterPro"/>
</dbReference>
<dbReference type="PANTHER" id="PTHR43806:SF11">
    <property type="entry name" value="CEREVISIN-RELATED"/>
    <property type="match status" value="1"/>
</dbReference>
<dbReference type="InterPro" id="IPR023828">
    <property type="entry name" value="Peptidase_S8_Ser-AS"/>
</dbReference>
<dbReference type="Pfam" id="PF00082">
    <property type="entry name" value="Peptidase_S8"/>
    <property type="match status" value="2"/>
</dbReference>
<dbReference type="InterPro" id="IPR050131">
    <property type="entry name" value="Peptidase_S8_subtilisin-like"/>
</dbReference>
<evidence type="ECO:0000256" key="3">
    <source>
        <dbReference type="ARBA" id="ARBA00022801"/>
    </source>
</evidence>
<protein>
    <recommendedName>
        <fullName evidence="5">Peptidase S8/S53 domain-containing protein</fullName>
    </recommendedName>
</protein>
<evidence type="ECO:0000313" key="6">
    <source>
        <dbReference type="EMBL" id="VAW46488.1"/>
    </source>
</evidence>
<dbReference type="GO" id="GO:0006508">
    <property type="term" value="P:proteolysis"/>
    <property type="evidence" value="ECO:0007669"/>
    <property type="project" value="UniProtKB-KW"/>
</dbReference>